<evidence type="ECO:0000256" key="13">
    <source>
        <dbReference type="HAMAP-Rule" id="MF_01902"/>
    </source>
</evidence>
<dbReference type="HAMAP" id="MF_01902">
    <property type="entry name" value="DNApol_error_prone"/>
    <property type="match status" value="1"/>
</dbReference>
<evidence type="ECO:0000256" key="9">
    <source>
        <dbReference type="ARBA" id="ARBA00022763"/>
    </source>
</evidence>
<dbReference type="GO" id="GO:0003887">
    <property type="term" value="F:DNA-directed DNA polymerase activity"/>
    <property type="evidence" value="ECO:0007669"/>
    <property type="project" value="UniProtKB-UniRule"/>
</dbReference>
<dbReference type="EMBL" id="SGXC01000002">
    <property type="protein sequence ID" value="RZS81208.1"/>
    <property type="molecule type" value="Genomic_DNA"/>
</dbReference>
<keyword evidence="6 13" id="KW-0808">Transferase</keyword>
<comment type="caution">
    <text evidence="15">The sequence shown here is derived from an EMBL/GenBank/DDBJ whole genome shotgun (WGS) entry which is preliminary data.</text>
</comment>
<dbReference type="GO" id="GO:0006281">
    <property type="term" value="P:DNA repair"/>
    <property type="evidence" value="ECO:0007669"/>
    <property type="project" value="UniProtKB-UniRule"/>
</dbReference>
<proteinExistence type="inferred from homology"/>
<gene>
    <name evidence="13" type="primary">dnaE2</name>
    <name evidence="15" type="ORF">EV675_3829</name>
</gene>
<dbReference type="Pfam" id="PF01336">
    <property type="entry name" value="tRNA_anti-codon"/>
    <property type="match status" value="1"/>
</dbReference>
<dbReference type="OrthoDB" id="9803237at2"/>
<keyword evidence="7 13" id="KW-0548">Nucleotidyltransferase</keyword>
<dbReference type="CDD" id="cd04485">
    <property type="entry name" value="DnaE_OBF"/>
    <property type="match status" value="1"/>
</dbReference>
<evidence type="ECO:0000256" key="8">
    <source>
        <dbReference type="ARBA" id="ARBA00022705"/>
    </source>
</evidence>
<comment type="subcellular location">
    <subcellularLocation>
        <location evidence="1 13">Cytoplasm</location>
    </subcellularLocation>
</comment>
<dbReference type="InterPro" id="IPR004013">
    <property type="entry name" value="PHP_dom"/>
</dbReference>
<keyword evidence="11 13" id="KW-0234">DNA repair</keyword>
<dbReference type="SUPFAM" id="SSF89550">
    <property type="entry name" value="PHP domain-like"/>
    <property type="match status" value="1"/>
</dbReference>
<dbReference type="GO" id="GO:0005737">
    <property type="term" value="C:cytoplasm"/>
    <property type="evidence" value="ECO:0007669"/>
    <property type="project" value="UniProtKB-SubCell"/>
</dbReference>
<dbReference type="Proteomes" id="UP000292445">
    <property type="component" value="Unassembled WGS sequence"/>
</dbReference>
<feature type="domain" description="Polymerase/histidinol phosphatase N-terminal" evidence="14">
    <location>
        <begin position="15"/>
        <end position="82"/>
    </location>
</feature>
<evidence type="ECO:0000256" key="11">
    <source>
        <dbReference type="ARBA" id="ARBA00023204"/>
    </source>
</evidence>
<keyword evidence="16" id="KW-1185">Reference proteome</keyword>
<dbReference type="Gene3D" id="1.10.150.870">
    <property type="match status" value="1"/>
</dbReference>
<sequence length="1055" mass="118022">MSSPPPSIPSLPGYAELQCLTNFTFLRGASWPGELVERAAELGYTALAITDECSLAGIVRAHEEAKKHKLRLILGSQFRLDAQNGIPPMDLILLATNKEGYGNLSELITYARMRAAKGSYRLLPGDLSHPEAGHEHLRGAPDCLAILAPAHGVARDVLAEQAGWLARTFPERCWMGLSLLNRAGDGAHRQAVEDAARTMDLPVVPLGQVEMHVRSRKPLHDTLCGIRLRQSVAECGYALVPNAEQHLRARVHLAQVYGSELMRESLRVARLCTFNLKELEYEYPEELVPAGATPATYLRDETYAGANRRFPEGIPDKIRDQLEKELELISELQYEAYFLTVHDLVRFAKDRRILCQGRGSAANSAVCFCLGITVVPPDDNSLFGRFISKERNEPPDIDIDFEHQRREEVIQYVYEKYGRRRAALTAVVISYRSRSALRDVGRALGMDLALVDRVAKAHQWWDGRKNLLNRFAECGLAADSPAAQLWARLTEQLLDFPRHLSQHPGGFVMSRGPLSRLVPIENAAMPDRSVVQWDKDDLDAVGLLKVDVLALGMLTALRRALEFASQRQRKLLDLYSIPPDDAKTYDMICQADTIGVFQIESRAQMSMLPRLQPRNLYDLTIQVAIVRPGPIQGGMVHPFLKQREQARLHGPARIPYPSPKVRKALARTYGVPIFQEQVMQIAMYAAGYSEGQADELRRSMAAWRRKGDLAQHYERIVTGMLIHGYDRVFADSICRQIQGFGEYGFPESHAASFAQLAYSSSWLKRHEPEAFLAALLNSQPMGFYSPYQLIQDAQRHGVAVLPADVLASDWEATLEATGGERPAVRLGLNQVQGLSEEAGRRIQAAREHRPFADATDLGRRADLDRHALQALAAADTLRHLSGHRRAALWEATDSVPQRDLLRDAMVYEQAPLLDVPNEADDIRADYESLKLTLRRHPMALLRDRLTRRGFASAEALHTYPDRRLARACGIVTVRQRPGTAKGAVFVTLEDETGQVNVIVWPGLVERQRRELVGAPLLGVYGTWQSHQNVRHLLAKRLVDLTPLLGSLVVSSRDFH</sequence>
<dbReference type="InterPro" id="IPR016195">
    <property type="entry name" value="Pol/histidinol_Pase-like"/>
</dbReference>
<name>A0A4Q7NDQ3_9BURK</name>
<dbReference type="InterPro" id="IPR023073">
    <property type="entry name" value="DnaE2"/>
</dbReference>
<dbReference type="Pfam" id="PF14579">
    <property type="entry name" value="HHH_6"/>
    <property type="match status" value="1"/>
</dbReference>
<dbReference type="PANTHER" id="PTHR32294">
    <property type="entry name" value="DNA POLYMERASE III SUBUNIT ALPHA"/>
    <property type="match status" value="1"/>
</dbReference>
<dbReference type="GO" id="GO:0008408">
    <property type="term" value="F:3'-5' exonuclease activity"/>
    <property type="evidence" value="ECO:0007669"/>
    <property type="project" value="InterPro"/>
</dbReference>
<dbReference type="GO" id="GO:0003676">
    <property type="term" value="F:nucleic acid binding"/>
    <property type="evidence" value="ECO:0007669"/>
    <property type="project" value="InterPro"/>
</dbReference>
<dbReference type="NCBIfam" id="NF004225">
    <property type="entry name" value="PRK05672.1"/>
    <property type="match status" value="1"/>
</dbReference>
<dbReference type="InterPro" id="IPR004805">
    <property type="entry name" value="DnaE2/DnaE/PolC"/>
</dbReference>
<comment type="function">
    <text evidence="13">DNA polymerase involved in damage-induced mutagenesis and translesion synthesis (TLS). It is not the major replicative DNA polymerase.</text>
</comment>
<evidence type="ECO:0000256" key="4">
    <source>
        <dbReference type="ARBA" id="ARBA00017273"/>
    </source>
</evidence>
<accession>A0A4Q7NDQ3</accession>
<evidence type="ECO:0000256" key="6">
    <source>
        <dbReference type="ARBA" id="ARBA00022679"/>
    </source>
</evidence>
<dbReference type="GO" id="GO:0006260">
    <property type="term" value="P:DNA replication"/>
    <property type="evidence" value="ECO:0007669"/>
    <property type="project" value="UniProtKB-KW"/>
</dbReference>
<dbReference type="Gene3D" id="3.20.20.140">
    <property type="entry name" value="Metal-dependent hydrolases"/>
    <property type="match status" value="1"/>
</dbReference>
<keyword evidence="10 13" id="KW-0239">DNA-directed DNA polymerase</keyword>
<comment type="similarity">
    <text evidence="2 13">Belongs to the DNA polymerase type-C family. DnaE2 subfamily.</text>
</comment>
<keyword evidence="8 13" id="KW-0235">DNA replication</keyword>
<evidence type="ECO:0000256" key="1">
    <source>
        <dbReference type="ARBA" id="ARBA00004496"/>
    </source>
</evidence>
<evidence type="ECO:0000256" key="2">
    <source>
        <dbReference type="ARBA" id="ARBA00007391"/>
    </source>
</evidence>
<evidence type="ECO:0000256" key="3">
    <source>
        <dbReference type="ARBA" id="ARBA00012417"/>
    </source>
</evidence>
<evidence type="ECO:0000259" key="14">
    <source>
        <dbReference type="SMART" id="SM00481"/>
    </source>
</evidence>
<dbReference type="InterPro" id="IPR003141">
    <property type="entry name" value="Pol/His_phosphatase_N"/>
</dbReference>
<dbReference type="Pfam" id="PF02811">
    <property type="entry name" value="PHP"/>
    <property type="match status" value="1"/>
</dbReference>
<comment type="catalytic activity">
    <reaction evidence="12 13">
        <text>DNA(n) + a 2'-deoxyribonucleoside 5'-triphosphate = DNA(n+1) + diphosphate</text>
        <dbReference type="Rhea" id="RHEA:22508"/>
        <dbReference type="Rhea" id="RHEA-COMP:17339"/>
        <dbReference type="Rhea" id="RHEA-COMP:17340"/>
        <dbReference type="ChEBI" id="CHEBI:33019"/>
        <dbReference type="ChEBI" id="CHEBI:61560"/>
        <dbReference type="ChEBI" id="CHEBI:173112"/>
        <dbReference type="EC" id="2.7.7.7"/>
    </reaction>
</comment>
<evidence type="ECO:0000256" key="7">
    <source>
        <dbReference type="ARBA" id="ARBA00022695"/>
    </source>
</evidence>
<dbReference type="SMART" id="SM00481">
    <property type="entry name" value="POLIIIAc"/>
    <property type="match status" value="1"/>
</dbReference>
<evidence type="ECO:0000313" key="16">
    <source>
        <dbReference type="Proteomes" id="UP000292445"/>
    </source>
</evidence>
<dbReference type="PANTHER" id="PTHR32294:SF4">
    <property type="entry name" value="ERROR-PRONE DNA POLYMERASE"/>
    <property type="match status" value="1"/>
</dbReference>
<organism evidence="15 16">
    <name type="scientific">Pigmentiphaga kullae</name>
    <dbReference type="NCBI Taxonomy" id="151784"/>
    <lineage>
        <taxon>Bacteria</taxon>
        <taxon>Pseudomonadati</taxon>
        <taxon>Pseudomonadota</taxon>
        <taxon>Betaproteobacteria</taxon>
        <taxon>Burkholderiales</taxon>
        <taxon>Alcaligenaceae</taxon>
        <taxon>Pigmentiphaga</taxon>
    </lineage>
</organism>
<evidence type="ECO:0000256" key="5">
    <source>
        <dbReference type="ARBA" id="ARBA00022490"/>
    </source>
</evidence>
<dbReference type="InterPro" id="IPR011708">
    <property type="entry name" value="DNA_pol3_alpha_NTPase_dom"/>
</dbReference>
<evidence type="ECO:0000313" key="15">
    <source>
        <dbReference type="EMBL" id="RZS81208.1"/>
    </source>
</evidence>
<dbReference type="Pfam" id="PF07733">
    <property type="entry name" value="DNA_pol3_alpha"/>
    <property type="match status" value="1"/>
</dbReference>
<dbReference type="InterPro" id="IPR004365">
    <property type="entry name" value="NA-bd_OB_tRNA"/>
</dbReference>
<dbReference type="Pfam" id="PF17657">
    <property type="entry name" value="DNA_pol3_finger"/>
    <property type="match status" value="1"/>
</dbReference>
<dbReference type="InterPro" id="IPR029460">
    <property type="entry name" value="DNAPol_HHH"/>
</dbReference>
<dbReference type="EC" id="2.7.7.7" evidence="3 13"/>
<evidence type="ECO:0000256" key="10">
    <source>
        <dbReference type="ARBA" id="ARBA00022932"/>
    </source>
</evidence>
<protein>
    <recommendedName>
        <fullName evidence="4 13">Error-prone DNA polymerase</fullName>
        <ecNumber evidence="3 13">2.7.7.7</ecNumber>
    </recommendedName>
</protein>
<dbReference type="CDD" id="cd07434">
    <property type="entry name" value="PHP_PolIIIA_DnaE2"/>
    <property type="match status" value="1"/>
</dbReference>
<keyword evidence="5 13" id="KW-0963">Cytoplasm</keyword>
<dbReference type="RefSeq" id="WP_130358802.1">
    <property type="nucleotide sequence ID" value="NZ_SGXC01000002.1"/>
</dbReference>
<dbReference type="AlphaFoldDB" id="A0A4Q7NDQ3"/>
<dbReference type="InterPro" id="IPR040982">
    <property type="entry name" value="DNA_pol3_finger"/>
</dbReference>
<keyword evidence="9 13" id="KW-0227">DNA damage</keyword>
<evidence type="ECO:0000256" key="12">
    <source>
        <dbReference type="ARBA" id="ARBA00049244"/>
    </source>
</evidence>
<reference evidence="15 16" key="1">
    <citation type="submission" date="2019-02" db="EMBL/GenBank/DDBJ databases">
        <title>Genomic Encyclopedia of Type Strains, Phase IV (KMG-IV): sequencing the most valuable type-strain genomes for metagenomic binning, comparative biology and taxonomic classification.</title>
        <authorList>
            <person name="Goeker M."/>
        </authorList>
    </citation>
    <scope>NUCLEOTIDE SEQUENCE [LARGE SCALE GENOMIC DNA]</scope>
    <source>
        <strain evidence="15 16">K24</strain>
    </source>
</reference>
<dbReference type="NCBIfam" id="TIGR00594">
    <property type="entry name" value="polc"/>
    <property type="match status" value="1"/>
</dbReference>